<organism evidence="1">
    <name type="scientific">marine sediment metagenome</name>
    <dbReference type="NCBI Taxonomy" id="412755"/>
    <lineage>
        <taxon>unclassified sequences</taxon>
        <taxon>metagenomes</taxon>
        <taxon>ecological metagenomes</taxon>
    </lineage>
</organism>
<protein>
    <recommendedName>
        <fullName evidence="2">SecC motif-containing protein</fullName>
    </recommendedName>
</protein>
<accession>A0A0F9PHS0</accession>
<name>A0A0F9PHS0_9ZZZZ</name>
<sequence length="316" mass="37897">MSDEDIINKLKDFKNRYHNQEENDEIASWIYNLREKYVISGDQEQAKETWRLEKILLIQLHYINAFRYMKRKEFYEGWCSLELSEKNLEYLSQHFDLNEPGDPFFLIFIKNQVKKFQEIYPNYSFHSTGTIIKTSVCSICGEIITPRNHCGHKLREIYDGKRCIRYIKDFEPDHIAIVKKPHWKWRVLFPKDEETGEKIDNFNYSFVNYLIEILPSPFDDFDYKWEDKLIPHSEFKEINEDDMCPCRSGKTYLECCLEKEGILMPFILFEGFKPLKEPTTINKYQTKPKNSNNNEISKGPFVYEVILIKEACFFID</sequence>
<evidence type="ECO:0008006" key="2">
    <source>
        <dbReference type="Google" id="ProtNLM"/>
    </source>
</evidence>
<dbReference type="EMBL" id="LAZR01005360">
    <property type="protein sequence ID" value="KKN00581.1"/>
    <property type="molecule type" value="Genomic_DNA"/>
</dbReference>
<gene>
    <name evidence="1" type="ORF">LCGC14_1136370</name>
</gene>
<dbReference type="AlphaFoldDB" id="A0A0F9PHS0"/>
<reference evidence="1" key="1">
    <citation type="journal article" date="2015" name="Nature">
        <title>Complex archaea that bridge the gap between prokaryotes and eukaryotes.</title>
        <authorList>
            <person name="Spang A."/>
            <person name="Saw J.H."/>
            <person name="Jorgensen S.L."/>
            <person name="Zaremba-Niedzwiedzka K."/>
            <person name="Martijn J."/>
            <person name="Lind A.E."/>
            <person name="van Eijk R."/>
            <person name="Schleper C."/>
            <person name="Guy L."/>
            <person name="Ettema T.J."/>
        </authorList>
    </citation>
    <scope>NUCLEOTIDE SEQUENCE</scope>
</reference>
<proteinExistence type="predicted"/>
<evidence type="ECO:0000313" key="1">
    <source>
        <dbReference type="EMBL" id="KKN00581.1"/>
    </source>
</evidence>
<comment type="caution">
    <text evidence="1">The sequence shown here is derived from an EMBL/GenBank/DDBJ whole genome shotgun (WGS) entry which is preliminary data.</text>
</comment>